<evidence type="ECO:0000256" key="6">
    <source>
        <dbReference type="ARBA" id="ARBA00023170"/>
    </source>
</evidence>
<dbReference type="EMBL" id="JBJQND010000003">
    <property type="protein sequence ID" value="KAL3882582.1"/>
    <property type="molecule type" value="Genomic_DNA"/>
</dbReference>
<keyword evidence="7" id="KW-0807">Transducer</keyword>
<dbReference type="Gene3D" id="1.20.1070.10">
    <property type="entry name" value="Rhodopsin 7-helix transmembrane proteins"/>
    <property type="match status" value="1"/>
</dbReference>
<name>A0ABD3X939_SINWO</name>
<feature type="domain" description="G-protein coupled receptors family 1 profile" evidence="9">
    <location>
        <begin position="71"/>
        <end position="361"/>
    </location>
</feature>
<evidence type="ECO:0000256" key="1">
    <source>
        <dbReference type="ARBA" id="ARBA00004141"/>
    </source>
</evidence>
<proteinExistence type="predicted"/>
<keyword evidence="6" id="KW-0675">Receptor</keyword>
<evidence type="ECO:0000256" key="5">
    <source>
        <dbReference type="ARBA" id="ARBA00023136"/>
    </source>
</evidence>
<dbReference type="InterPro" id="IPR000276">
    <property type="entry name" value="GPCR_Rhodpsn"/>
</dbReference>
<protein>
    <recommendedName>
        <fullName evidence="9">G-protein coupled receptors family 1 profile domain-containing protein</fullName>
    </recommendedName>
</protein>
<evidence type="ECO:0000259" key="9">
    <source>
        <dbReference type="PROSITE" id="PS50262"/>
    </source>
</evidence>
<evidence type="ECO:0000256" key="2">
    <source>
        <dbReference type="ARBA" id="ARBA00022692"/>
    </source>
</evidence>
<dbReference type="PROSITE" id="PS50262">
    <property type="entry name" value="G_PROTEIN_RECEP_F1_2"/>
    <property type="match status" value="1"/>
</dbReference>
<sequence length="397" mass="45251">MATFEQFQVCNFSTDKDTYPNNLSLFLNITVSSEESDPGPPLNPTEWSLRDVIFVLDEYGVPIMLATGVISNLLLCATVRCTELKKVSTCVYFFSMGIVDTLYLLAMAIPWASTRVVDIYNREGFCQTVYYLSFLTTFLSSWLIIMVLFERFLLLCVPNRVRTLCNAFRTKCYVTVLCVFSVVGHLYLTWTSGVFVNGTLRICTVIPENAKDIIVVRKVDIVFSFIMPVIITLLLLFGVIFAFCWFCFTNRDNVLSVTPKATKFEVRLSIAQGRKSTVSNGATTLEVQFAKLNDFKHSKRISIVCLVLSLVYILLQIPHNILKVRMTFMNGNYTVTIDDRLLLKLFEELYTINFAYKGCLYFTCLPEVRLNLIKICFGFIKHICCKKPEAQCRGNSV</sequence>
<dbReference type="CDD" id="cd00637">
    <property type="entry name" value="7tm_classA_rhodopsin-like"/>
    <property type="match status" value="1"/>
</dbReference>
<evidence type="ECO:0000256" key="3">
    <source>
        <dbReference type="ARBA" id="ARBA00022989"/>
    </source>
</evidence>
<feature type="transmembrane region" description="Helical" evidence="8">
    <location>
        <begin position="129"/>
        <end position="149"/>
    </location>
</feature>
<evidence type="ECO:0000313" key="10">
    <source>
        <dbReference type="EMBL" id="KAL3882582.1"/>
    </source>
</evidence>
<feature type="transmembrane region" description="Helical" evidence="8">
    <location>
        <begin position="221"/>
        <end position="248"/>
    </location>
</feature>
<feature type="transmembrane region" description="Helical" evidence="8">
    <location>
        <begin position="301"/>
        <end position="319"/>
    </location>
</feature>
<evidence type="ECO:0000313" key="11">
    <source>
        <dbReference type="Proteomes" id="UP001634394"/>
    </source>
</evidence>
<reference evidence="10 11" key="1">
    <citation type="submission" date="2024-11" db="EMBL/GenBank/DDBJ databases">
        <title>Chromosome-level genome assembly of the freshwater bivalve Anodonta woodiana.</title>
        <authorList>
            <person name="Chen X."/>
        </authorList>
    </citation>
    <scope>NUCLEOTIDE SEQUENCE [LARGE SCALE GENOMIC DNA]</scope>
    <source>
        <strain evidence="10">MN2024</strain>
        <tissue evidence="10">Gills</tissue>
    </source>
</reference>
<keyword evidence="3 8" id="KW-1133">Transmembrane helix</keyword>
<dbReference type="Pfam" id="PF00001">
    <property type="entry name" value="7tm_1"/>
    <property type="match status" value="1"/>
</dbReference>
<dbReference type="AlphaFoldDB" id="A0ABD3X939"/>
<keyword evidence="4" id="KW-0297">G-protein coupled receptor</keyword>
<dbReference type="SUPFAM" id="SSF81321">
    <property type="entry name" value="Family A G protein-coupled receptor-like"/>
    <property type="match status" value="1"/>
</dbReference>
<evidence type="ECO:0000256" key="4">
    <source>
        <dbReference type="ARBA" id="ARBA00023040"/>
    </source>
</evidence>
<organism evidence="10 11">
    <name type="scientific">Sinanodonta woodiana</name>
    <name type="common">Chinese pond mussel</name>
    <name type="synonym">Anodonta woodiana</name>
    <dbReference type="NCBI Taxonomy" id="1069815"/>
    <lineage>
        <taxon>Eukaryota</taxon>
        <taxon>Metazoa</taxon>
        <taxon>Spiralia</taxon>
        <taxon>Lophotrochozoa</taxon>
        <taxon>Mollusca</taxon>
        <taxon>Bivalvia</taxon>
        <taxon>Autobranchia</taxon>
        <taxon>Heteroconchia</taxon>
        <taxon>Palaeoheterodonta</taxon>
        <taxon>Unionida</taxon>
        <taxon>Unionoidea</taxon>
        <taxon>Unionidae</taxon>
        <taxon>Unioninae</taxon>
        <taxon>Sinanodonta</taxon>
    </lineage>
</organism>
<keyword evidence="2 8" id="KW-0812">Transmembrane</keyword>
<dbReference type="PANTHER" id="PTHR24243:SF230">
    <property type="entry name" value="G-PROTEIN COUPLED RECEPTORS FAMILY 1 PROFILE DOMAIN-CONTAINING PROTEIN"/>
    <property type="match status" value="1"/>
</dbReference>
<feature type="transmembrane region" description="Helical" evidence="8">
    <location>
        <begin position="91"/>
        <end position="109"/>
    </location>
</feature>
<comment type="caution">
    <text evidence="10">The sequence shown here is derived from an EMBL/GenBank/DDBJ whole genome shotgun (WGS) entry which is preliminary data.</text>
</comment>
<gene>
    <name evidence="10" type="ORF">ACJMK2_028912</name>
</gene>
<accession>A0ABD3X939</accession>
<keyword evidence="11" id="KW-1185">Reference proteome</keyword>
<dbReference type="PANTHER" id="PTHR24243">
    <property type="entry name" value="G-PROTEIN COUPLED RECEPTOR"/>
    <property type="match status" value="1"/>
</dbReference>
<evidence type="ECO:0000256" key="7">
    <source>
        <dbReference type="ARBA" id="ARBA00023224"/>
    </source>
</evidence>
<dbReference type="Proteomes" id="UP001634394">
    <property type="component" value="Unassembled WGS sequence"/>
</dbReference>
<dbReference type="GO" id="GO:0016020">
    <property type="term" value="C:membrane"/>
    <property type="evidence" value="ECO:0007669"/>
    <property type="project" value="UniProtKB-SubCell"/>
</dbReference>
<comment type="subcellular location">
    <subcellularLocation>
        <location evidence="1">Membrane</location>
        <topology evidence="1">Multi-pass membrane protein</topology>
    </subcellularLocation>
</comment>
<dbReference type="InterPro" id="IPR017452">
    <property type="entry name" value="GPCR_Rhodpsn_7TM"/>
</dbReference>
<feature type="transmembrane region" description="Helical" evidence="8">
    <location>
        <begin position="170"/>
        <end position="190"/>
    </location>
</feature>
<keyword evidence="5 8" id="KW-0472">Membrane</keyword>
<dbReference type="GO" id="GO:0004930">
    <property type="term" value="F:G protein-coupled receptor activity"/>
    <property type="evidence" value="ECO:0007669"/>
    <property type="project" value="UniProtKB-KW"/>
</dbReference>
<evidence type="ECO:0000256" key="8">
    <source>
        <dbReference type="SAM" id="Phobius"/>
    </source>
</evidence>